<evidence type="ECO:0000313" key="1">
    <source>
        <dbReference type="EMBL" id="SET22939.1"/>
    </source>
</evidence>
<dbReference type="InterPro" id="IPR014867">
    <property type="entry name" value="Spore_coat_CotH_CotH2/3/7"/>
</dbReference>
<protein>
    <submittedName>
        <fullName evidence="1">Spore coat protein H</fullName>
    </submittedName>
</protein>
<accession>A0A1I0CUH0</accession>
<dbReference type="STRING" id="426128.SAMN05660297_01753"/>
<dbReference type="OrthoDB" id="3235126at2"/>
<dbReference type="Proteomes" id="UP000199568">
    <property type="component" value="Unassembled WGS sequence"/>
</dbReference>
<dbReference type="Pfam" id="PF08757">
    <property type="entry name" value="CotH"/>
    <property type="match status" value="1"/>
</dbReference>
<dbReference type="PANTHER" id="PTHR40050">
    <property type="entry name" value="INNER SPORE COAT PROTEIN H"/>
    <property type="match status" value="1"/>
</dbReference>
<name>A0A1I0CUH0_9FIRM</name>
<dbReference type="AlphaFoldDB" id="A0A1I0CUH0"/>
<keyword evidence="1" id="KW-0167">Capsid protein</keyword>
<dbReference type="RefSeq" id="WP_090442413.1">
    <property type="nucleotide sequence ID" value="NZ_FOHU01000006.1"/>
</dbReference>
<dbReference type="PROSITE" id="PS51257">
    <property type="entry name" value="PROKAR_LIPOPROTEIN"/>
    <property type="match status" value="1"/>
</dbReference>
<evidence type="ECO:0000313" key="2">
    <source>
        <dbReference type="Proteomes" id="UP000199568"/>
    </source>
</evidence>
<keyword evidence="1" id="KW-0946">Virion</keyword>
<reference evidence="1 2" key="1">
    <citation type="submission" date="2016-10" db="EMBL/GenBank/DDBJ databases">
        <authorList>
            <person name="de Groot N.N."/>
        </authorList>
    </citation>
    <scope>NUCLEOTIDE SEQUENCE [LARGE SCALE GENOMIC DNA]</scope>
    <source>
        <strain evidence="1 2">DSM 18979</strain>
    </source>
</reference>
<organism evidence="1 2">
    <name type="scientific">Natronincola peptidivorans</name>
    <dbReference type="NCBI Taxonomy" id="426128"/>
    <lineage>
        <taxon>Bacteria</taxon>
        <taxon>Bacillati</taxon>
        <taxon>Bacillota</taxon>
        <taxon>Clostridia</taxon>
        <taxon>Peptostreptococcales</taxon>
        <taxon>Natronincolaceae</taxon>
        <taxon>Natronincola</taxon>
    </lineage>
</organism>
<gene>
    <name evidence="1" type="ORF">SAMN05660297_01753</name>
</gene>
<sequence length="571" mass="67515">MKRIGLIVLATMVGLLIFVSCRKEEKAVNDNDIEVNSIYIYMEEEDLQELYSRDPFSDDRIDAFARISEEEMDLQPIEIRFRGHSTRMLPKKSFNIRFEEGQELLFGSDRMNLNGSYTDPSQMREKLSMDMFHHIGLPAPRTKYFNLYMNDIYEGLFIHVERIDENVLANMGVNQEGTLIRDRFVRNQDEEEIDRGSLFGYDIASVEDPITLLEENLDYRGTPSWEAVIDLTKWVYDTPAGDDFYHGFLEHFYWQQYIDWLAIHILIGDIDSYGDDYWLYKDHENPQEKWRIIPWDKDLTFGSTYRPEEYVDNHFFAYEYHMTRYNYSRNEIFNKFMETPALREKLFQRMDYLMKEVFHLGYFEAEVENTKRLIEESANKAPGANAFLLHPQNHHGELGYYAYHLETLLDFIELRYQYLQQHMLQHQEIKRYEAKVDLSKYREGDTLYFTDNNGWTMAKLLIEEINQIGSIEMKVREEEGIQGINRIWEINAGNASVAGEITLYYRNDVAHFGRANWYEEDTAVGNQWDLIIAQYNSGEMETLPSRVNPYSNKVSAKAAISNAMELVITYP</sequence>
<proteinExistence type="predicted"/>
<dbReference type="EMBL" id="FOHU01000006">
    <property type="protein sequence ID" value="SET22939.1"/>
    <property type="molecule type" value="Genomic_DNA"/>
</dbReference>
<keyword evidence="2" id="KW-1185">Reference proteome</keyword>
<dbReference type="PANTHER" id="PTHR40050:SF1">
    <property type="entry name" value="INNER SPORE COAT PROTEIN H"/>
    <property type="match status" value="1"/>
</dbReference>